<keyword evidence="1" id="KW-0347">Helicase</keyword>
<dbReference type="RefSeq" id="XP_052111632.1">
    <property type="nucleotide sequence ID" value="XM_052255672.1"/>
</dbReference>
<dbReference type="GO" id="GO:0006310">
    <property type="term" value="P:DNA recombination"/>
    <property type="evidence" value="ECO:0007669"/>
    <property type="project" value="UniProtKB-KW"/>
</dbReference>
<dbReference type="GO" id="GO:0000723">
    <property type="term" value="P:telomere maintenance"/>
    <property type="evidence" value="ECO:0007669"/>
    <property type="project" value="InterPro"/>
</dbReference>
<dbReference type="GO" id="GO:0005524">
    <property type="term" value="F:ATP binding"/>
    <property type="evidence" value="ECO:0007669"/>
    <property type="project" value="UniProtKB-KW"/>
</dbReference>
<organism evidence="6 7">
    <name type="scientific">Arachis duranensis</name>
    <name type="common">Wild peanut</name>
    <dbReference type="NCBI Taxonomy" id="130453"/>
    <lineage>
        <taxon>Eukaryota</taxon>
        <taxon>Viridiplantae</taxon>
        <taxon>Streptophyta</taxon>
        <taxon>Embryophyta</taxon>
        <taxon>Tracheophyta</taxon>
        <taxon>Spermatophyta</taxon>
        <taxon>Magnoliopsida</taxon>
        <taxon>eudicotyledons</taxon>
        <taxon>Gunneridae</taxon>
        <taxon>Pentapetalae</taxon>
        <taxon>rosids</taxon>
        <taxon>fabids</taxon>
        <taxon>Fabales</taxon>
        <taxon>Fabaceae</taxon>
        <taxon>Papilionoideae</taxon>
        <taxon>50 kb inversion clade</taxon>
        <taxon>dalbergioids sensu lato</taxon>
        <taxon>Dalbergieae</taxon>
        <taxon>Pterocarpus clade</taxon>
        <taxon>Arachis</taxon>
    </lineage>
</organism>
<comment type="cofactor">
    <cofactor evidence="1">
        <name>Mg(2+)</name>
        <dbReference type="ChEBI" id="CHEBI:18420"/>
    </cofactor>
</comment>
<feature type="compositionally biased region" description="Basic and acidic residues" evidence="2">
    <location>
        <begin position="35"/>
        <end position="51"/>
    </location>
</feature>
<keyword evidence="1" id="KW-0378">Hydrolase</keyword>
<feature type="compositionally biased region" description="Basic and acidic residues" evidence="2">
    <location>
        <begin position="11"/>
        <end position="22"/>
    </location>
</feature>
<feature type="domain" description="DNA helicase Pif1-like DEAD-box helicase" evidence="3">
    <location>
        <begin position="817"/>
        <end position="1037"/>
    </location>
</feature>
<comment type="similarity">
    <text evidence="1">Belongs to the helicase family.</text>
</comment>
<gene>
    <name evidence="7" type="primary">LOC107470629</name>
</gene>
<sequence length="1217" mass="139701">MDEASVTAMKDAQEQESRRDDPVQASHSGGDDAVTETHRGETRQAAQHECESVPLRRLNGIEKSSASGIMGLHRREFGLGPIDEFDDSAIGHDYEAELPGKEIPDLWDAGDPICCCTYCNANMWEQERLSRTKGNVIPHFGSCCMDEKVQLPFFTNVPKILTDLHLQDDEKGHLFRKNIRSFNSMFSFTSMAEKVNYIINNSSGPPSFVLSGQNYHSIGSFVPNDNERPKFAKYMTRRMRSNKNVSNIERKSISTLKDMLDAHNPLAKMFCYARDRFKLDNVPDVRLKLIRKRDTDGRRYNLPTVSEVAALVVGDVDDSIIDRDIIIESTARQLKRIDVLHPQYLALQYPLLFPYAEDGYRNDIETSFRYNIDGSKKRTRISMRKFFSYRVQMKGQDCHMLLQSRRLFQQFLVDAYTMIEAERLNFLRFSQCKLRVENYRVLHELFTRGEADAVVTGQHVCTIEFQKRGLPHAHIILFTHPSAKPKSPSDIGRHISTEIPDKRSRPKLYAVVEKFMVHGPCGKYNKDSPCMINGRCSKFFPKPLRVRTITDEVGFPKYKRVDNGRTTSKRNVLHDNSYIVPYNPSLLLKVTASFFQTSDDGCGMQVVDKIRNYYDCSYISASEVAWRIFGYDIQVKEPAIIRLPFHLPNEHSIVFRDNESIEDVIERANGKLTKLLAWMAANKRYEIGRALTYSEFPNKFVWKKDHSMWVPRKIGFSIDRNVWKICYKHFADDILFEMRRTHYNQELCLTDEQILNLTLIKVEEQMQTNGRSLRDFKTMPYLCENDIDGLDDRMIIDELNFDHGILHLRCNESIQKMTDEQRHAFDEIVKAVQLNLGGFFFLYGYGGTGKIFLYTALSTVIRSKGDIVLNVASNGIAALLLPNGCTAHLRFRIPFNINEDSVCNIKQGSSLARLICKAKFIIWDKAPMLSKYCYEALDKSLKDVLRFETNYNQDEPFGGKVVVLGGDFRQILPVIPMGSRQDIIQASITSYLWNRCKVLKLTKNMRLNSGVNLLHQVEVDEFAKWILLIGDGLTGDSTDGESEVLIPDELIIPDEDNSFERLVRFVYPNFLSGCKEPDYFKERTILAPTLEVVNEVNNNMMESLPGDERIYLSSDSLYVEESNMEVELDTFSMDVLNATNCSGISPHKLKLKPGVPVMLLRNINQSNGLCNRTKLQVRRIGKHVIECMVLTRNRSGQVILIPRINMVLNNEILPFKF</sequence>
<dbReference type="AlphaFoldDB" id="A0A9C6WDT8"/>
<reference evidence="6" key="1">
    <citation type="journal article" date="2016" name="Nat. Genet.">
        <title>The genome sequences of Arachis duranensis and Arachis ipaensis, the diploid ancestors of cultivated peanut.</title>
        <authorList>
            <person name="Bertioli D.J."/>
            <person name="Cannon S.B."/>
            <person name="Froenicke L."/>
            <person name="Huang G."/>
            <person name="Farmer A.D."/>
            <person name="Cannon E.K."/>
            <person name="Liu X."/>
            <person name="Gao D."/>
            <person name="Clevenger J."/>
            <person name="Dash S."/>
            <person name="Ren L."/>
            <person name="Moretzsohn M.C."/>
            <person name="Shirasawa K."/>
            <person name="Huang W."/>
            <person name="Vidigal B."/>
            <person name="Abernathy B."/>
            <person name="Chu Y."/>
            <person name="Niederhuth C.E."/>
            <person name="Umale P."/>
            <person name="Araujo A.C."/>
            <person name="Kozik A."/>
            <person name="Kim K.D."/>
            <person name="Burow M.D."/>
            <person name="Varshney R.K."/>
            <person name="Wang X."/>
            <person name="Zhang X."/>
            <person name="Barkley N."/>
            <person name="Guimaraes P.M."/>
            <person name="Isobe S."/>
            <person name="Guo B."/>
            <person name="Liao B."/>
            <person name="Stalker H.T."/>
            <person name="Schmitz R.J."/>
            <person name="Scheffler B.E."/>
            <person name="Leal-Bertioli S.C."/>
            <person name="Xun X."/>
            <person name="Jackson S.A."/>
            <person name="Michelmore R."/>
            <person name="Ozias-Akins P."/>
        </authorList>
    </citation>
    <scope>NUCLEOTIDE SEQUENCE [LARGE SCALE GENOMIC DNA]</scope>
    <source>
        <strain evidence="6">cv. V14167</strain>
    </source>
</reference>
<evidence type="ECO:0000256" key="2">
    <source>
        <dbReference type="SAM" id="MobiDB-lite"/>
    </source>
</evidence>
<dbReference type="Pfam" id="PF14214">
    <property type="entry name" value="Helitron_like_N"/>
    <property type="match status" value="1"/>
</dbReference>
<feature type="domain" description="Helitron helicase-like" evidence="4">
    <location>
        <begin position="387"/>
        <end position="452"/>
    </location>
</feature>
<dbReference type="Proteomes" id="UP000515211">
    <property type="component" value="Chromosome 10"/>
</dbReference>
<dbReference type="SUPFAM" id="SSF52540">
    <property type="entry name" value="P-loop containing nucleoside triphosphate hydrolases"/>
    <property type="match status" value="2"/>
</dbReference>
<comment type="catalytic activity">
    <reaction evidence="1">
        <text>ATP + H2O = ADP + phosphate + H(+)</text>
        <dbReference type="Rhea" id="RHEA:13065"/>
        <dbReference type="ChEBI" id="CHEBI:15377"/>
        <dbReference type="ChEBI" id="CHEBI:15378"/>
        <dbReference type="ChEBI" id="CHEBI:30616"/>
        <dbReference type="ChEBI" id="CHEBI:43474"/>
        <dbReference type="ChEBI" id="CHEBI:456216"/>
        <dbReference type="EC" id="5.6.2.3"/>
    </reaction>
</comment>
<keyword evidence="1" id="KW-0067">ATP-binding</keyword>
<dbReference type="GO" id="GO:0006281">
    <property type="term" value="P:DNA repair"/>
    <property type="evidence" value="ECO:0007669"/>
    <property type="project" value="UniProtKB-KW"/>
</dbReference>
<dbReference type="InterPro" id="IPR025476">
    <property type="entry name" value="Helitron_helicase-like"/>
</dbReference>
<dbReference type="InterPro" id="IPR010285">
    <property type="entry name" value="DNA_helicase_pif1-like_DEAD"/>
</dbReference>
<keyword evidence="1" id="KW-0547">Nucleotide-binding</keyword>
<keyword evidence="1" id="KW-0233">DNA recombination</keyword>
<dbReference type="InterPro" id="IPR049163">
    <property type="entry name" value="Pif1-like_2B_dom"/>
</dbReference>
<evidence type="ECO:0000259" key="3">
    <source>
        <dbReference type="Pfam" id="PF05970"/>
    </source>
</evidence>
<evidence type="ECO:0000313" key="7">
    <source>
        <dbReference type="RefSeq" id="XP_052111632.1"/>
    </source>
</evidence>
<dbReference type="GeneID" id="107470629"/>
<dbReference type="EC" id="5.6.2.3" evidence="1"/>
<dbReference type="Gene3D" id="3.40.50.300">
    <property type="entry name" value="P-loop containing nucleotide triphosphate hydrolases"/>
    <property type="match status" value="1"/>
</dbReference>
<dbReference type="PANTHER" id="PTHR10492:SF101">
    <property type="entry name" value="ATP-DEPENDENT DNA HELICASE"/>
    <property type="match status" value="1"/>
</dbReference>
<dbReference type="InterPro" id="IPR027417">
    <property type="entry name" value="P-loop_NTPase"/>
</dbReference>
<keyword evidence="6" id="KW-1185">Reference proteome</keyword>
<protein>
    <recommendedName>
        <fullName evidence="1">ATP-dependent DNA helicase</fullName>
        <ecNumber evidence="1">5.6.2.3</ecNumber>
    </recommendedName>
</protein>
<evidence type="ECO:0000259" key="5">
    <source>
        <dbReference type="Pfam" id="PF21530"/>
    </source>
</evidence>
<keyword evidence="1" id="KW-0227">DNA damage</keyword>
<evidence type="ECO:0000256" key="1">
    <source>
        <dbReference type="RuleBase" id="RU363044"/>
    </source>
</evidence>
<dbReference type="KEGG" id="adu:107470629"/>
<proteinExistence type="inferred from homology"/>
<evidence type="ECO:0000313" key="6">
    <source>
        <dbReference type="Proteomes" id="UP000515211"/>
    </source>
</evidence>
<reference evidence="7" key="2">
    <citation type="submission" date="2025-08" db="UniProtKB">
        <authorList>
            <consortium name="RefSeq"/>
        </authorList>
    </citation>
    <scope>IDENTIFICATION</scope>
    <source>
        <tissue evidence="7">Whole plant</tissue>
    </source>
</reference>
<feature type="region of interest" description="Disordered" evidence="2">
    <location>
        <begin position="1"/>
        <end position="51"/>
    </location>
</feature>
<dbReference type="GO" id="GO:0043139">
    <property type="term" value="F:5'-3' DNA helicase activity"/>
    <property type="evidence" value="ECO:0007669"/>
    <property type="project" value="UniProtKB-EC"/>
</dbReference>
<name>A0A9C6WDT8_ARADU</name>
<feature type="domain" description="DNA helicase Pif1-like 2B" evidence="5">
    <location>
        <begin position="1136"/>
        <end position="1178"/>
    </location>
</feature>
<keyword evidence="1" id="KW-0234">DNA repair</keyword>
<accession>A0A9C6WDT8</accession>
<dbReference type="Pfam" id="PF21530">
    <property type="entry name" value="Pif1_2B_dom"/>
    <property type="match status" value="1"/>
</dbReference>
<evidence type="ECO:0000259" key="4">
    <source>
        <dbReference type="Pfam" id="PF14214"/>
    </source>
</evidence>
<dbReference type="GO" id="GO:0016787">
    <property type="term" value="F:hydrolase activity"/>
    <property type="evidence" value="ECO:0007669"/>
    <property type="project" value="UniProtKB-KW"/>
</dbReference>
<dbReference type="PANTHER" id="PTHR10492">
    <property type="match status" value="1"/>
</dbReference>
<dbReference type="Pfam" id="PF05970">
    <property type="entry name" value="PIF1"/>
    <property type="match status" value="1"/>
</dbReference>